<feature type="compositionally biased region" description="Polar residues" evidence="1">
    <location>
        <begin position="29"/>
        <end position="51"/>
    </location>
</feature>
<dbReference type="Proteomes" id="UP000567179">
    <property type="component" value="Unassembled WGS sequence"/>
</dbReference>
<gene>
    <name evidence="2" type="ORF">D9619_011532</name>
</gene>
<reference evidence="2 3" key="1">
    <citation type="journal article" date="2020" name="ISME J.">
        <title>Uncovering the hidden diversity of litter-decomposition mechanisms in mushroom-forming fungi.</title>
        <authorList>
            <person name="Floudas D."/>
            <person name="Bentzer J."/>
            <person name="Ahren D."/>
            <person name="Johansson T."/>
            <person name="Persson P."/>
            <person name="Tunlid A."/>
        </authorList>
    </citation>
    <scope>NUCLEOTIDE SEQUENCE [LARGE SCALE GENOMIC DNA]</scope>
    <source>
        <strain evidence="2 3">CBS 101986</strain>
    </source>
</reference>
<feature type="region of interest" description="Disordered" evidence="1">
    <location>
        <begin position="109"/>
        <end position="140"/>
    </location>
</feature>
<protein>
    <submittedName>
        <fullName evidence="2">Uncharacterized protein</fullName>
    </submittedName>
</protein>
<dbReference type="EMBL" id="JAACJJ010000003">
    <property type="protein sequence ID" value="KAF5328645.1"/>
    <property type="molecule type" value="Genomic_DNA"/>
</dbReference>
<accession>A0A8H5F9E0</accession>
<proteinExistence type="predicted"/>
<organism evidence="2 3">
    <name type="scientific">Psilocybe cf. subviscida</name>
    <dbReference type="NCBI Taxonomy" id="2480587"/>
    <lineage>
        <taxon>Eukaryota</taxon>
        <taxon>Fungi</taxon>
        <taxon>Dikarya</taxon>
        <taxon>Basidiomycota</taxon>
        <taxon>Agaricomycotina</taxon>
        <taxon>Agaricomycetes</taxon>
        <taxon>Agaricomycetidae</taxon>
        <taxon>Agaricales</taxon>
        <taxon>Agaricineae</taxon>
        <taxon>Strophariaceae</taxon>
        <taxon>Psilocybe</taxon>
    </lineage>
</organism>
<name>A0A8H5F9E0_9AGAR</name>
<evidence type="ECO:0000256" key="1">
    <source>
        <dbReference type="SAM" id="MobiDB-lite"/>
    </source>
</evidence>
<comment type="caution">
    <text evidence="2">The sequence shown here is derived from an EMBL/GenBank/DDBJ whole genome shotgun (WGS) entry which is preliminary data.</text>
</comment>
<evidence type="ECO:0000313" key="3">
    <source>
        <dbReference type="Proteomes" id="UP000567179"/>
    </source>
</evidence>
<sequence>MQACGIIHVCMPSYRQTLTKRFLRRTSDSVNTAAPSSSAQKSEAPQINVDDNASGAVSPGLPSPDGVPCVLESPPSGRSLSKISTMDIIACLPQLGECRHINAAPLELDFKKDQSPPQPGVIERRTAMTAELIRRGRKDR</sequence>
<dbReference type="AlphaFoldDB" id="A0A8H5F9E0"/>
<feature type="region of interest" description="Disordered" evidence="1">
    <location>
        <begin position="29"/>
        <end position="80"/>
    </location>
</feature>
<keyword evidence="3" id="KW-1185">Reference proteome</keyword>
<evidence type="ECO:0000313" key="2">
    <source>
        <dbReference type="EMBL" id="KAF5328645.1"/>
    </source>
</evidence>